<dbReference type="AlphaFoldDB" id="A0A2T3YQL0"/>
<evidence type="ECO:0000313" key="1">
    <source>
        <dbReference type="EMBL" id="PTB34807.1"/>
    </source>
</evidence>
<name>A0A2T3YQL0_TRIA4</name>
<protein>
    <submittedName>
        <fullName evidence="1">Uncharacterized protein</fullName>
    </submittedName>
</protein>
<organism evidence="1 2">
    <name type="scientific">Trichoderma asperellum (strain ATCC 204424 / CBS 433.97 / NBRC 101777)</name>
    <dbReference type="NCBI Taxonomy" id="1042311"/>
    <lineage>
        <taxon>Eukaryota</taxon>
        <taxon>Fungi</taxon>
        <taxon>Dikarya</taxon>
        <taxon>Ascomycota</taxon>
        <taxon>Pezizomycotina</taxon>
        <taxon>Sordariomycetes</taxon>
        <taxon>Hypocreomycetidae</taxon>
        <taxon>Hypocreales</taxon>
        <taxon>Hypocreaceae</taxon>
        <taxon>Trichoderma</taxon>
    </lineage>
</organism>
<reference evidence="1 2" key="1">
    <citation type="submission" date="2016-07" db="EMBL/GenBank/DDBJ databases">
        <title>Multiple horizontal gene transfer events from other fungi enriched the ability of initially mycotrophic Trichoderma (Ascomycota) to feed on dead plant biomass.</title>
        <authorList>
            <consortium name="DOE Joint Genome Institute"/>
            <person name="Aerts A."/>
            <person name="Atanasova L."/>
            <person name="Chenthamara K."/>
            <person name="Zhang J."/>
            <person name="Grujic M."/>
            <person name="Henrissat B."/>
            <person name="Kuo A."/>
            <person name="Salamov A."/>
            <person name="Lipzen A."/>
            <person name="Labutti K."/>
            <person name="Barry K."/>
            <person name="Miao Y."/>
            <person name="Rahimi M.J."/>
            <person name="Shen Q."/>
            <person name="Grigoriev I.V."/>
            <person name="Kubicek C.P."/>
            <person name="Druzhinina I.S."/>
        </authorList>
    </citation>
    <scope>NUCLEOTIDE SEQUENCE [LARGE SCALE GENOMIC DNA]</scope>
    <source>
        <strain evidence="1 2">CBS 433.97</strain>
    </source>
</reference>
<accession>A0A2T3YQL0</accession>
<gene>
    <name evidence="1" type="ORF">M441DRAFT_378204</name>
</gene>
<dbReference type="Proteomes" id="UP000240493">
    <property type="component" value="Unassembled WGS sequence"/>
</dbReference>
<dbReference type="EMBL" id="KZ679296">
    <property type="protein sequence ID" value="PTB34807.1"/>
    <property type="molecule type" value="Genomic_DNA"/>
</dbReference>
<evidence type="ECO:0000313" key="2">
    <source>
        <dbReference type="Proteomes" id="UP000240493"/>
    </source>
</evidence>
<proteinExistence type="predicted"/>
<keyword evidence="2" id="KW-1185">Reference proteome</keyword>
<sequence>MADLLQTGATFAVTAFLSLNEYAFVTSFFTDVDLDSALLRDKIKKNKKHTTAGVR</sequence>